<evidence type="ECO:0000313" key="4">
    <source>
        <dbReference type="EMBL" id="GAA4672689.1"/>
    </source>
</evidence>
<proteinExistence type="predicted"/>
<organism evidence="4 5">
    <name type="scientific">Frondihabitans cladoniiphilus</name>
    <dbReference type="NCBI Taxonomy" id="715785"/>
    <lineage>
        <taxon>Bacteria</taxon>
        <taxon>Bacillati</taxon>
        <taxon>Actinomycetota</taxon>
        <taxon>Actinomycetes</taxon>
        <taxon>Micrococcales</taxon>
        <taxon>Microbacteriaceae</taxon>
        <taxon>Frondihabitans</taxon>
    </lineage>
</organism>
<dbReference type="EMBL" id="BAABLM010000002">
    <property type="protein sequence ID" value="GAA4672689.1"/>
    <property type="molecule type" value="Genomic_DNA"/>
</dbReference>
<keyword evidence="2" id="KW-0472">Membrane</keyword>
<feature type="region of interest" description="Disordered" evidence="1">
    <location>
        <begin position="71"/>
        <end position="108"/>
    </location>
</feature>
<comment type="caution">
    <text evidence="4">The sequence shown here is derived from an EMBL/GenBank/DDBJ whole genome shotgun (WGS) entry which is preliminary data.</text>
</comment>
<reference evidence="5" key="1">
    <citation type="journal article" date="2019" name="Int. J. Syst. Evol. Microbiol.">
        <title>The Global Catalogue of Microorganisms (GCM) 10K type strain sequencing project: providing services to taxonomists for standard genome sequencing and annotation.</title>
        <authorList>
            <consortium name="The Broad Institute Genomics Platform"/>
            <consortium name="The Broad Institute Genome Sequencing Center for Infectious Disease"/>
            <person name="Wu L."/>
            <person name="Ma J."/>
        </authorList>
    </citation>
    <scope>NUCLEOTIDE SEQUENCE [LARGE SCALE GENOMIC DNA]</scope>
    <source>
        <strain evidence="5">JCM 18956</strain>
    </source>
</reference>
<dbReference type="RefSeq" id="WP_345375222.1">
    <property type="nucleotide sequence ID" value="NZ_BAABLM010000002.1"/>
</dbReference>
<keyword evidence="2" id="KW-0812">Transmembrane</keyword>
<dbReference type="Proteomes" id="UP001501295">
    <property type="component" value="Unassembled WGS sequence"/>
</dbReference>
<dbReference type="Gene3D" id="3.30.70.2390">
    <property type="match status" value="1"/>
</dbReference>
<dbReference type="InterPro" id="IPR050922">
    <property type="entry name" value="LytR/CpsA/Psr_CW_biosynth"/>
</dbReference>
<protein>
    <recommendedName>
        <fullName evidence="3">LytR/CpsA/Psr regulator C-terminal domain-containing protein</fullName>
    </recommendedName>
</protein>
<dbReference type="PANTHER" id="PTHR33392:SF6">
    <property type="entry name" value="POLYISOPRENYL-TEICHOIC ACID--PEPTIDOGLYCAN TEICHOIC ACID TRANSFERASE TAGU"/>
    <property type="match status" value="1"/>
</dbReference>
<dbReference type="PANTHER" id="PTHR33392">
    <property type="entry name" value="POLYISOPRENYL-TEICHOIC ACID--PEPTIDOGLYCAN TEICHOIC ACID TRANSFERASE TAGU"/>
    <property type="match status" value="1"/>
</dbReference>
<evidence type="ECO:0000256" key="2">
    <source>
        <dbReference type="SAM" id="Phobius"/>
    </source>
</evidence>
<feature type="transmembrane region" description="Helical" evidence="2">
    <location>
        <begin position="32"/>
        <end position="53"/>
    </location>
</feature>
<feature type="domain" description="LytR/CpsA/Psr regulator C-terminal" evidence="3">
    <location>
        <begin position="109"/>
        <end position="195"/>
    </location>
</feature>
<sequence length="197" mass="19350">MAHFAPDRFDGVPDSLLRVGAHRAGGRRHHGLIVFAWAALACGILVGAGYGVLLATDASFQFNGSSAAGGSTASASATGSATGSATPTPTVTPTPTPTPATPGSVPASTTISVLNSTTTRGLAATAGTKLKTAGWKVGNEGNATKALTQSVVYYTAGEGNESIALGVAKSLGIATVQVSTEFPGATVTVVLGSDFSG</sequence>
<feature type="compositionally biased region" description="Low complexity" evidence="1">
    <location>
        <begin position="71"/>
        <end position="89"/>
    </location>
</feature>
<name>A0ABP8VTZ1_9MICO</name>
<gene>
    <name evidence="4" type="ORF">GCM10025780_16150</name>
</gene>
<dbReference type="Pfam" id="PF13399">
    <property type="entry name" value="LytR_C"/>
    <property type="match status" value="1"/>
</dbReference>
<evidence type="ECO:0000259" key="3">
    <source>
        <dbReference type="Pfam" id="PF13399"/>
    </source>
</evidence>
<keyword evidence="5" id="KW-1185">Reference proteome</keyword>
<evidence type="ECO:0000313" key="5">
    <source>
        <dbReference type="Proteomes" id="UP001501295"/>
    </source>
</evidence>
<accession>A0ABP8VTZ1</accession>
<keyword evidence="2" id="KW-1133">Transmembrane helix</keyword>
<dbReference type="InterPro" id="IPR027381">
    <property type="entry name" value="LytR/CpsA/Psr_C"/>
</dbReference>
<feature type="compositionally biased region" description="Pro residues" evidence="1">
    <location>
        <begin position="90"/>
        <end position="100"/>
    </location>
</feature>
<evidence type="ECO:0000256" key="1">
    <source>
        <dbReference type="SAM" id="MobiDB-lite"/>
    </source>
</evidence>